<name>A0A4U1C7Q2_9SPHI</name>
<evidence type="ECO:0000259" key="1">
    <source>
        <dbReference type="PROSITE" id="PS50943"/>
    </source>
</evidence>
<organism evidence="2 3">
    <name type="scientific">Pedobacter cryotolerans</name>
    <dbReference type="NCBI Taxonomy" id="2571270"/>
    <lineage>
        <taxon>Bacteria</taxon>
        <taxon>Pseudomonadati</taxon>
        <taxon>Bacteroidota</taxon>
        <taxon>Sphingobacteriia</taxon>
        <taxon>Sphingobacteriales</taxon>
        <taxon>Sphingobacteriaceae</taxon>
        <taxon>Pedobacter</taxon>
    </lineage>
</organism>
<dbReference type="InterPro" id="IPR001387">
    <property type="entry name" value="Cro/C1-type_HTH"/>
</dbReference>
<dbReference type="AlphaFoldDB" id="A0A4U1C7Q2"/>
<dbReference type="Pfam" id="PF01381">
    <property type="entry name" value="HTH_3"/>
    <property type="match status" value="1"/>
</dbReference>
<dbReference type="InterPro" id="IPR010982">
    <property type="entry name" value="Lambda_DNA-bd_dom_sf"/>
</dbReference>
<dbReference type="SMART" id="SM00530">
    <property type="entry name" value="HTH_XRE"/>
    <property type="match status" value="1"/>
</dbReference>
<evidence type="ECO:0000313" key="3">
    <source>
        <dbReference type="Proteomes" id="UP000310477"/>
    </source>
</evidence>
<dbReference type="Proteomes" id="UP000310477">
    <property type="component" value="Unassembled WGS sequence"/>
</dbReference>
<dbReference type="OrthoDB" id="680449at2"/>
<dbReference type="EMBL" id="SWBO01000004">
    <property type="protein sequence ID" value="TKC01417.1"/>
    <property type="molecule type" value="Genomic_DNA"/>
</dbReference>
<dbReference type="PROSITE" id="PS50943">
    <property type="entry name" value="HTH_CROC1"/>
    <property type="match status" value="1"/>
</dbReference>
<keyword evidence="3" id="KW-1185">Reference proteome</keyword>
<dbReference type="Gene3D" id="1.10.260.40">
    <property type="entry name" value="lambda repressor-like DNA-binding domains"/>
    <property type="match status" value="1"/>
</dbReference>
<sequence length="146" mass="16804">MNTTSKTSEEIQNSFNEILSISSEQERLELEAQSLAFSFLAEIDKAMSEQKMSKKALAESIGTSASYITQLFRGDRLPNFINLAKMKEALGMEFDIEVRDKHTTEEKSFDFPEIKPKGWHYYKFETDYQTPQAEYGDVQYDETQAA</sequence>
<comment type="caution">
    <text evidence="2">The sequence shown here is derived from an EMBL/GenBank/DDBJ whole genome shotgun (WGS) entry which is preliminary data.</text>
</comment>
<dbReference type="RefSeq" id="WP_136876785.1">
    <property type="nucleotide sequence ID" value="NZ_SWBO01000004.1"/>
</dbReference>
<feature type="domain" description="HTH cro/C1-type" evidence="1">
    <location>
        <begin position="43"/>
        <end position="99"/>
    </location>
</feature>
<evidence type="ECO:0000313" key="2">
    <source>
        <dbReference type="EMBL" id="TKC01417.1"/>
    </source>
</evidence>
<protein>
    <submittedName>
        <fullName evidence="2">Helix-turn-helix transcriptional regulator</fullName>
    </submittedName>
</protein>
<reference evidence="2 3" key="1">
    <citation type="submission" date="2019-04" db="EMBL/GenBank/DDBJ databases">
        <title>Pedobacter sp. AR-2-6 sp. nov., isolated from Arctic soil.</title>
        <authorList>
            <person name="Dahal R.H."/>
            <person name="Kim D.-U."/>
        </authorList>
    </citation>
    <scope>NUCLEOTIDE SEQUENCE [LARGE SCALE GENOMIC DNA]</scope>
    <source>
        <strain evidence="2 3">AR-2-6</strain>
    </source>
</reference>
<dbReference type="CDD" id="cd00093">
    <property type="entry name" value="HTH_XRE"/>
    <property type="match status" value="1"/>
</dbReference>
<gene>
    <name evidence="2" type="ORF">FA045_09280</name>
</gene>
<dbReference type="SUPFAM" id="SSF47413">
    <property type="entry name" value="lambda repressor-like DNA-binding domains"/>
    <property type="match status" value="1"/>
</dbReference>
<proteinExistence type="predicted"/>
<accession>A0A4U1C7Q2</accession>
<dbReference type="GO" id="GO:0003677">
    <property type="term" value="F:DNA binding"/>
    <property type="evidence" value="ECO:0007669"/>
    <property type="project" value="InterPro"/>
</dbReference>